<accession>A0A2A5QWY8</accession>
<reference evidence="2 3" key="1">
    <citation type="submission" date="2017-09" db="EMBL/GenBank/DDBJ databases">
        <title>Genome sequences of Natrinema ejinorence JCM 13890T.</title>
        <authorList>
            <person name="Roh S.W."/>
            <person name="Kim Y.B."/>
            <person name="Kim J.Y."/>
        </authorList>
    </citation>
    <scope>NUCLEOTIDE SEQUENCE [LARGE SCALE GENOMIC DNA]</scope>
    <source>
        <strain evidence="2 3">JCM 13890</strain>
    </source>
</reference>
<name>A0A2A5QWY8_9EURY</name>
<dbReference type="Pfam" id="PF04784">
    <property type="entry name" value="DUF547"/>
    <property type="match status" value="1"/>
</dbReference>
<dbReference type="PANTHER" id="PTHR46361">
    <property type="entry name" value="ELECTRON CARRIER/ PROTEIN DISULFIDE OXIDOREDUCTASE"/>
    <property type="match status" value="1"/>
</dbReference>
<evidence type="ECO:0000313" key="3">
    <source>
        <dbReference type="Proteomes" id="UP000219689"/>
    </source>
</evidence>
<keyword evidence="3" id="KW-1185">Reference proteome</keyword>
<protein>
    <recommendedName>
        <fullName evidence="1">DUF547 domain-containing protein</fullName>
    </recommendedName>
</protein>
<dbReference type="OrthoDB" id="201798at2157"/>
<dbReference type="PANTHER" id="PTHR46361:SF3">
    <property type="entry name" value="ELECTRON CARRIER_ PROTEIN DISULFIDE OXIDOREDUCTASE"/>
    <property type="match status" value="1"/>
</dbReference>
<gene>
    <name evidence="2" type="ORF">CP557_13035</name>
</gene>
<dbReference type="AlphaFoldDB" id="A0A2A5QWY8"/>
<evidence type="ECO:0000259" key="1">
    <source>
        <dbReference type="Pfam" id="PF04784"/>
    </source>
</evidence>
<feature type="domain" description="DUF547" evidence="1">
    <location>
        <begin position="45"/>
        <end position="173"/>
    </location>
</feature>
<sequence>MSTQLDPLSLSADLLYTVKTEGDADPLREHLAALERSQLERALVDRERKLAFWLNCYNAYAQLLLEEEEPELFDGGLLDQWKFFARDQIPVSGVWLSLNDIEHGLLRSSKQPWGFGYLPRLFPSSFERQFRLAECDPRIHFALGHGAEHCPPIAVYSPRDVDEELDIAIEWFLEENVTYDPEADTATVPRLFRQYRGDFGGTRGIVSFLQEYNAVPAETRPSLEYERVDNSAELDVDLEGDDIRADFSHD</sequence>
<dbReference type="Proteomes" id="UP000219689">
    <property type="component" value="Unassembled WGS sequence"/>
</dbReference>
<dbReference type="EMBL" id="NXNI01000001">
    <property type="protein sequence ID" value="PCR91366.1"/>
    <property type="molecule type" value="Genomic_DNA"/>
</dbReference>
<proteinExistence type="predicted"/>
<evidence type="ECO:0000313" key="2">
    <source>
        <dbReference type="EMBL" id="PCR91366.1"/>
    </source>
</evidence>
<comment type="caution">
    <text evidence="2">The sequence shown here is derived from an EMBL/GenBank/DDBJ whole genome shotgun (WGS) entry which is preliminary data.</text>
</comment>
<dbReference type="InterPro" id="IPR006869">
    <property type="entry name" value="DUF547"/>
</dbReference>
<organism evidence="2 3">
    <name type="scientific">Natrinema ejinorense</name>
    <dbReference type="NCBI Taxonomy" id="373386"/>
    <lineage>
        <taxon>Archaea</taxon>
        <taxon>Methanobacteriati</taxon>
        <taxon>Methanobacteriota</taxon>
        <taxon>Stenosarchaea group</taxon>
        <taxon>Halobacteria</taxon>
        <taxon>Halobacteriales</taxon>
        <taxon>Natrialbaceae</taxon>
        <taxon>Natrinema</taxon>
    </lineage>
</organism>
<dbReference type="RefSeq" id="WP_097380306.1">
    <property type="nucleotide sequence ID" value="NZ_NXNI01000001.1"/>
</dbReference>